<reference evidence="2" key="1">
    <citation type="submission" date="2021-10" db="EMBL/GenBank/DDBJ databases">
        <authorList>
            <person name="Mesa V."/>
        </authorList>
    </citation>
    <scope>NUCLEOTIDE SEQUENCE</scope>
    <source>
        <strain evidence="2">CC3_PB</strain>
    </source>
</reference>
<keyword evidence="1" id="KW-1133">Transmembrane helix</keyword>
<proteinExistence type="predicted"/>
<keyword evidence="1" id="KW-0812">Transmembrane</keyword>
<keyword evidence="1" id="KW-0472">Membrane</keyword>
<dbReference type="EMBL" id="CAKJVE010000004">
    <property type="protein sequence ID" value="CAG9704911.1"/>
    <property type="molecule type" value="Genomic_DNA"/>
</dbReference>
<sequence>MYYTFNNIFLFNVTLPLLIASYTIISIINICKINSYNCNNISNSLFTLKSSNNNRYLILLMWFFFGEIVLENDLYTKDLPNGSFTFICNFFLL</sequence>
<name>A0AA86MIW2_9CLOT</name>
<feature type="transmembrane region" description="Helical" evidence="1">
    <location>
        <begin position="52"/>
        <end position="70"/>
    </location>
</feature>
<evidence type="ECO:0000256" key="1">
    <source>
        <dbReference type="SAM" id="Phobius"/>
    </source>
</evidence>
<evidence type="ECO:0000313" key="2">
    <source>
        <dbReference type="EMBL" id="CAG9704911.1"/>
    </source>
</evidence>
<protein>
    <submittedName>
        <fullName evidence="2">Uncharacterized protein</fullName>
    </submittedName>
</protein>
<comment type="caution">
    <text evidence="2">The sequence shown here is derived from an EMBL/GenBank/DDBJ whole genome shotgun (WGS) entry which is preliminary data.</text>
</comment>
<dbReference type="AlphaFoldDB" id="A0AA86MIW2"/>
<organism evidence="2 3">
    <name type="scientific">Clostridium neonatale</name>
    <dbReference type="NCBI Taxonomy" id="137838"/>
    <lineage>
        <taxon>Bacteria</taxon>
        <taxon>Bacillati</taxon>
        <taxon>Bacillota</taxon>
        <taxon>Clostridia</taxon>
        <taxon>Eubacteriales</taxon>
        <taxon>Clostridiaceae</taxon>
        <taxon>Clostridium</taxon>
    </lineage>
</organism>
<feature type="transmembrane region" description="Helical" evidence="1">
    <location>
        <begin position="6"/>
        <end position="31"/>
    </location>
</feature>
<evidence type="ECO:0000313" key="3">
    <source>
        <dbReference type="Proteomes" id="UP000789738"/>
    </source>
</evidence>
<gene>
    <name evidence="2" type="ORF">CNEO_41520</name>
</gene>
<accession>A0AA86MIW2</accession>
<dbReference type="Proteomes" id="UP000789738">
    <property type="component" value="Unassembled WGS sequence"/>
</dbReference>